<evidence type="ECO:0000313" key="8">
    <source>
        <dbReference type="Proteomes" id="UP001497480"/>
    </source>
</evidence>
<dbReference type="InterPro" id="IPR031105">
    <property type="entry name" value="TRP_plant"/>
</dbReference>
<dbReference type="SUPFAM" id="SSF46689">
    <property type="entry name" value="Homeodomain-like"/>
    <property type="match status" value="1"/>
</dbReference>
<dbReference type="InterPro" id="IPR001005">
    <property type="entry name" value="SANT/Myb"/>
</dbReference>
<comment type="caution">
    <text evidence="7">The sequence shown here is derived from an EMBL/GenBank/DDBJ whole genome shotgun (WGS) entry which is preliminary data.</text>
</comment>
<dbReference type="InterPro" id="IPR009057">
    <property type="entry name" value="Homeodomain-like_sf"/>
</dbReference>
<evidence type="ECO:0000256" key="2">
    <source>
        <dbReference type="ARBA" id="ARBA00023125"/>
    </source>
</evidence>
<protein>
    <submittedName>
        <fullName evidence="7">Uncharacterized protein</fullName>
    </submittedName>
</protein>
<reference evidence="7 8" key="1">
    <citation type="submission" date="2024-03" db="EMBL/GenBank/DDBJ databases">
        <authorList>
            <person name="Martinez-Hernandez J."/>
        </authorList>
    </citation>
    <scope>NUCLEOTIDE SEQUENCE [LARGE SCALE GENOMIC DNA]</scope>
</reference>
<evidence type="ECO:0000259" key="6">
    <source>
        <dbReference type="PROSITE" id="PS51294"/>
    </source>
</evidence>
<dbReference type="SMART" id="SM00717">
    <property type="entry name" value="SANT"/>
    <property type="match status" value="1"/>
</dbReference>
<evidence type="ECO:0000256" key="4">
    <source>
        <dbReference type="SAM" id="MobiDB-lite"/>
    </source>
</evidence>
<dbReference type="GO" id="GO:0005634">
    <property type="term" value="C:nucleus"/>
    <property type="evidence" value="ECO:0007669"/>
    <property type="project" value="UniProtKB-SubCell"/>
</dbReference>
<evidence type="ECO:0000256" key="1">
    <source>
        <dbReference type="ARBA" id="ARBA00004123"/>
    </source>
</evidence>
<evidence type="ECO:0000313" key="7">
    <source>
        <dbReference type="EMBL" id="CAL0307635.1"/>
    </source>
</evidence>
<keyword evidence="3" id="KW-0539">Nucleus</keyword>
<gene>
    <name evidence="7" type="ORF">LLUT_LOCUS8695</name>
</gene>
<sequence>MVKRPDYGFRVFQVPPTARRPRSTRRWGHSEKSPEDGQACAFELLASLAGKLLQESESSASSNAIEGNHHHAFSHSVVEKERQGEVSPLIAKGVHNGSCAESIFMTKMESEKSSQKCLEHAETDCVLECVSVNNSCISECREKIDAHVNSKDLRLENKFVHNSNRLVEIPEDVRESCDANIKNGFRQGQEASNSGFKESTSDDKFSLKDPLELCINSPALIDLNGDVRSPFCRELFPKASFSRHGNNNRLGFRDDDENFLRRNGVRTKSKAFRPPQHIACRRIRQMLTSKHRKVTPNLKYYGHSRTDEGVKPLYRKRKTCYSFERSRHSTLFKRRKFFRRSIVITSDGGLSSDSVSNSPIKGMDVDNSNSSAKLHVSKDSHVKFSIKSFRIPQLYIEVPRTATVGSLKRTVKEALMAMLGGGVHVGVLLHGKKVRDDNITLRQTGVSCEENLNKLGFVLEPGSLQASPAVCVGEPSRCKTSQPTRSPEAHVLDSGITDALPDSSLLIKTGNLVESNHDSTSFSTDTISDKITTNDRVLVTVPTRSTEPLAVVPAGQKTRYSEFVQRRTRRPFSVSEVEALVEAVEELGTGRWRDVKLRAFENADHRTYVDLKDKWKTLVHTAKIGPQQRRGEPVPQELLDRVLAAHAYWSNHQAKQHGKVPKLEP</sequence>
<evidence type="ECO:0000259" key="5">
    <source>
        <dbReference type="PROSITE" id="PS50090"/>
    </source>
</evidence>
<feature type="domain" description="HTH myb-type" evidence="6">
    <location>
        <begin position="565"/>
        <end position="623"/>
    </location>
</feature>
<name>A0AAV1WE50_LUPLU</name>
<feature type="region of interest" description="Disordered" evidence="4">
    <location>
        <begin position="14"/>
        <end position="35"/>
    </location>
</feature>
<accession>A0AAV1WE50</accession>
<dbReference type="PROSITE" id="PS50090">
    <property type="entry name" value="MYB_LIKE"/>
    <property type="match status" value="1"/>
</dbReference>
<organism evidence="7 8">
    <name type="scientific">Lupinus luteus</name>
    <name type="common">European yellow lupine</name>
    <dbReference type="NCBI Taxonomy" id="3873"/>
    <lineage>
        <taxon>Eukaryota</taxon>
        <taxon>Viridiplantae</taxon>
        <taxon>Streptophyta</taxon>
        <taxon>Embryophyta</taxon>
        <taxon>Tracheophyta</taxon>
        <taxon>Spermatophyta</taxon>
        <taxon>Magnoliopsida</taxon>
        <taxon>eudicotyledons</taxon>
        <taxon>Gunneridae</taxon>
        <taxon>Pentapetalae</taxon>
        <taxon>rosids</taxon>
        <taxon>fabids</taxon>
        <taxon>Fabales</taxon>
        <taxon>Fabaceae</taxon>
        <taxon>Papilionoideae</taxon>
        <taxon>50 kb inversion clade</taxon>
        <taxon>genistoids sensu lato</taxon>
        <taxon>core genistoids</taxon>
        <taxon>Genisteae</taxon>
        <taxon>Lupinus</taxon>
    </lineage>
</organism>
<dbReference type="InterPro" id="IPR017930">
    <property type="entry name" value="Myb_dom"/>
</dbReference>
<dbReference type="PANTHER" id="PTHR21717:SF73">
    <property type="entry name" value="TELOMERE-BINDING PROTEIN, PUTATIVE-RELATED"/>
    <property type="match status" value="1"/>
</dbReference>
<dbReference type="Proteomes" id="UP001497480">
    <property type="component" value="Unassembled WGS sequence"/>
</dbReference>
<dbReference type="GO" id="GO:0042162">
    <property type="term" value="F:telomeric DNA binding"/>
    <property type="evidence" value="ECO:0007669"/>
    <property type="project" value="UniProtKB-ARBA"/>
</dbReference>
<feature type="domain" description="Myb-like" evidence="5">
    <location>
        <begin position="564"/>
        <end position="619"/>
    </location>
</feature>
<dbReference type="Gene3D" id="1.10.246.220">
    <property type="match status" value="1"/>
</dbReference>
<dbReference type="EMBL" id="CAXHTB010000006">
    <property type="protein sequence ID" value="CAL0307635.1"/>
    <property type="molecule type" value="Genomic_DNA"/>
</dbReference>
<evidence type="ECO:0000256" key="3">
    <source>
        <dbReference type="ARBA" id="ARBA00023242"/>
    </source>
</evidence>
<dbReference type="PROSITE" id="PS51294">
    <property type="entry name" value="HTH_MYB"/>
    <property type="match status" value="1"/>
</dbReference>
<dbReference type="InterPro" id="IPR057625">
    <property type="entry name" value="TPR1-6-like_ubiquitin"/>
</dbReference>
<dbReference type="Pfam" id="PF23603">
    <property type="entry name" value="Ubiquitin_TPR1"/>
    <property type="match status" value="1"/>
</dbReference>
<comment type="subcellular location">
    <subcellularLocation>
        <location evidence="1">Nucleus</location>
    </subcellularLocation>
</comment>
<keyword evidence="2" id="KW-0238">DNA-binding</keyword>
<keyword evidence="8" id="KW-1185">Reference proteome</keyword>
<dbReference type="Pfam" id="PF00249">
    <property type="entry name" value="Myb_DNA-binding"/>
    <property type="match status" value="1"/>
</dbReference>
<dbReference type="PANTHER" id="PTHR21717">
    <property type="entry name" value="TELOMERIC REPEAT BINDING PROTEIN"/>
    <property type="match status" value="1"/>
</dbReference>
<dbReference type="CDD" id="cd11660">
    <property type="entry name" value="SANT_TRF"/>
    <property type="match status" value="1"/>
</dbReference>
<dbReference type="AlphaFoldDB" id="A0AAV1WE50"/>
<proteinExistence type="predicted"/>